<sequence length="1535" mass="170251">LLVQAIDLRWGVSELADTDHRNTQLPLEEIETCQKLSAGPTFIGLLGSRYGHQTAPRLIAEEEFEALILQLSGDSAQLVTQWYQRDENALPTQYVLQPVGWQAWRRIEGRLVSVLRKAAREAERRGLLSAEQRLHYSRSAIEWEIEHCLLKNQQSNRGAFIFLREAEDADKQIDKGANSELAEEEDSLDSEAKELLSNLKAKIASHHPKQLTVHTLSYSKDSGNAQHKRINSYLKQLCEQFTAVANHQVLENLRHQGEISEEPERLLEELSHHAALGLENCSSFCGRQELLDNIFHHIRQNNDKIHTALILYGPPGCGKTAVMCKLSEQARAVLGQDIVVVIRLLGTSQLSSAIHSLLRDICLQVCLAFDLPPPPNYARQDGSDLALFFSNLLLSVSHCSTHTLVVFLDSVERLFPYSGAHSFYWLPTDCPPRVHIIISISAAAHDIRKALQCAVPEADAYFEVGSLSREEGEEMLEMLLASERRQLSPAQQAYLWHHFPAGGQALLFRLAFLEARRWASYTPPSELAIASTAQEAMHRLCERLEKSHGRVLVAHTLGYIASARNGLSDMELKDVLSLDDDVLSEIHHCHLPPSKSVLRLPPLLWARLRRDMAECLAGRKADGFTLLAFAHRPFLQAVQNRYLSTENQTKRHFLLADFFKGTWSWGMKKPLILPDLSRTLNIDRKVAPQPLWFSDTVANRRKLSELPFHLLNAGRIEELKQDVLGDMNWISCKIIASGIQSVVDDFAMCMEQIDCPELRLVHNTLLLLKPAVSAISSLEGLSILYTEVLARLLFLMPSYPEVIGKLCQQCLSWFSVCPHPVLIPLCGFLQPPGGPLHTTLTGFLKGVTAMALGCDCGLLVAGSQDGSMLVWDMEAVKVLHTLPGHSAEVRCVKVFGKGTRAASAAKDHSLRIWDLTSGRAKFVIQDTHSEEQPSCCLHVDERHMIIYSSSDTQVNAWHLETAELIFRISREATDKWTCSAVLSPRLVMMTVSEGGTLSLWDSSTGELQSKQQLAGLQGETPTASALIQKQGKMVVGFSGGSLSTISSNGNRLLGKLPGRVSFVVVSEDESVLAAGFMEYVRVFLADSQGFHRFLATDLEHKGKVHTAVISPDNALIITGSQTASIQVWSLAEQGVLRDRLDGTGAPVTLLALHDHMLVSASRHAPDLRVWSLFYNRLRSTWPPVPDTGCTALSHGGNYVYFTQPEDRQKVIIWDTMEGAVCDTLDTSAQVKCLEIAEQNELLFTGLVSGTVLVFPLNSRQDVACIPPPESRKPVNDMAVTKGEKQLAIAYDDLILVLDISSADPRAVIDRPIYTFHTHVPNSPISSIVVLEDYRVLYGTTSGDLLLYDCPQSMVLPLQAHGSQISYLESSHGEQWALSGSEDSLQRLWDLKSCQQEHEMRYYKPTSLLKGICCACFSKDDKYLYTGALDQSITVWDVASGALLAVQHIHTTASRIAPTADGFVATTKLGSIIHERFRCPQATSPRYNLLQDGAATCSVKSQKKEGKNLSKGQYNQGSSSGKPVRTNKRSQICLVL</sequence>
<feature type="non-terminal residue" evidence="7">
    <location>
        <position position="1535"/>
    </location>
</feature>
<dbReference type="Pfam" id="PF00400">
    <property type="entry name" value="WD40"/>
    <property type="match status" value="4"/>
</dbReference>
<evidence type="ECO:0000256" key="2">
    <source>
        <dbReference type="ARBA" id="ARBA00022737"/>
    </source>
</evidence>
<feature type="domain" description="NWD1/2-like winged helix-turn-helix" evidence="6">
    <location>
        <begin position="534"/>
        <end position="649"/>
    </location>
</feature>
<dbReference type="PANTHER" id="PTHR45013:SF1">
    <property type="entry name" value="NACHT DOMAIN- AND WD REPEAT-CONTAINING PROTEIN 1"/>
    <property type="match status" value="1"/>
</dbReference>
<reference evidence="8" key="1">
    <citation type="submission" date="2023-07" db="EMBL/GenBank/DDBJ databases">
        <title>Bird 10,000 Genomes (B10K) Project - Family phase.</title>
        <authorList>
            <person name="Zhang G."/>
        </authorList>
    </citation>
    <scope>NUCLEOTIDE SEQUENCE [LARGE SCALE GENOMIC DNA]</scope>
</reference>
<dbReference type="Proteomes" id="UP000661971">
    <property type="component" value="Unassembled WGS sequence"/>
</dbReference>
<gene>
    <name evidence="7" type="primary">Nwd1</name>
    <name evidence="7" type="ORF">NOTNIG_R13997</name>
</gene>
<evidence type="ECO:0000256" key="3">
    <source>
        <dbReference type="PROSITE-ProRule" id="PRU00221"/>
    </source>
</evidence>
<feature type="repeat" description="WD" evidence="3">
    <location>
        <begin position="882"/>
        <end position="923"/>
    </location>
</feature>
<feature type="repeat" description="WD" evidence="3">
    <location>
        <begin position="1416"/>
        <end position="1445"/>
    </location>
</feature>
<dbReference type="InterPro" id="IPR041664">
    <property type="entry name" value="AAA_16"/>
</dbReference>
<proteinExistence type="predicted"/>
<name>A0A851THE5_9AVES</name>
<feature type="repeat" description="WD" evidence="3">
    <location>
        <begin position="1097"/>
        <end position="1138"/>
    </location>
</feature>
<comment type="caution">
    <text evidence="7">The sequence shown here is derived from an EMBL/GenBank/DDBJ whole genome shotgun (WGS) entry which is preliminary data.</text>
</comment>
<feature type="domain" description="Orc1-like AAA ATPase" evidence="5">
    <location>
        <begin position="284"/>
        <end position="416"/>
    </location>
</feature>
<dbReference type="InterPro" id="IPR011047">
    <property type="entry name" value="Quinoprotein_ADH-like_sf"/>
</dbReference>
<evidence type="ECO:0000256" key="1">
    <source>
        <dbReference type="ARBA" id="ARBA00022574"/>
    </source>
</evidence>
<feature type="region of interest" description="Disordered" evidence="4">
    <location>
        <begin position="1506"/>
        <end position="1528"/>
    </location>
</feature>
<dbReference type="Gene3D" id="1.25.40.370">
    <property type="match status" value="1"/>
</dbReference>
<keyword evidence="2" id="KW-0677">Repeat</keyword>
<dbReference type="PANTHER" id="PTHR45013">
    <property type="entry name" value="NACHT DOMAIN- AND WD REPEAT-CONTAINING PROTEIN 1"/>
    <property type="match status" value="1"/>
</dbReference>
<feature type="compositionally biased region" description="Polar residues" evidence="4">
    <location>
        <begin position="1509"/>
        <end position="1520"/>
    </location>
</feature>
<dbReference type="Pfam" id="PF25469">
    <property type="entry name" value="WHD_NWD1"/>
    <property type="match status" value="1"/>
</dbReference>
<dbReference type="InterPro" id="IPR036322">
    <property type="entry name" value="WD40_repeat_dom_sf"/>
</dbReference>
<keyword evidence="8" id="KW-1185">Reference proteome</keyword>
<dbReference type="SUPFAM" id="SSF52540">
    <property type="entry name" value="P-loop containing nucleoside triphosphate hydrolases"/>
    <property type="match status" value="1"/>
</dbReference>
<dbReference type="SUPFAM" id="SSF50998">
    <property type="entry name" value="Quinoprotein alcohol dehydrogenase-like"/>
    <property type="match status" value="1"/>
</dbReference>
<dbReference type="InterPro" id="IPR027417">
    <property type="entry name" value="P-loop_NTPase"/>
</dbReference>
<evidence type="ECO:0000313" key="7">
    <source>
        <dbReference type="EMBL" id="NXD15934.1"/>
    </source>
</evidence>
<dbReference type="InterPro" id="IPR043365">
    <property type="entry name" value="NWD1"/>
</dbReference>
<dbReference type="SUPFAM" id="SSF50978">
    <property type="entry name" value="WD40 repeat-like"/>
    <property type="match status" value="1"/>
</dbReference>
<dbReference type="PROSITE" id="PS50082">
    <property type="entry name" value="WD_REPEATS_2"/>
    <property type="match status" value="5"/>
</dbReference>
<dbReference type="InterPro" id="IPR057588">
    <property type="entry name" value="NWD1/2-like_WH"/>
</dbReference>
<dbReference type="SMART" id="SM00320">
    <property type="entry name" value="WD40"/>
    <property type="match status" value="11"/>
</dbReference>
<dbReference type="InterPro" id="IPR015943">
    <property type="entry name" value="WD40/YVTN_repeat-like_dom_sf"/>
</dbReference>
<organism evidence="7 8">
    <name type="scientific">Nothocercus nigrocapillus</name>
    <dbReference type="NCBI Taxonomy" id="1977171"/>
    <lineage>
        <taxon>Eukaryota</taxon>
        <taxon>Metazoa</taxon>
        <taxon>Chordata</taxon>
        <taxon>Craniata</taxon>
        <taxon>Vertebrata</taxon>
        <taxon>Euteleostomi</taxon>
        <taxon>Archelosauria</taxon>
        <taxon>Archosauria</taxon>
        <taxon>Dinosauria</taxon>
        <taxon>Saurischia</taxon>
        <taxon>Theropoda</taxon>
        <taxon>Coelurosauria</taxon>
        <taxon>Aves</taxon>
        <taxon>Palaeognathae</taxon>
        <taxon>Tinamiformes</taxon>
        <taxon>Tinamidae</taxon>
        <taxon>Nothocercus</taxon>
    </lineage>
</organism>
<dbReference type="InterPro" id="IPR001680">
    <property type="entry name" value="WD40_rpt"/>
</dbReference>
<evidence type="ECO:0000259" key="6">
    <source>
        <dbReference type="Pfam" id="PF25469"/>
    </source>
</evidence>
<dbReference type="Gene3D" id="3.40.50.300">
    <property type="entry name" value="P-loop containing nucleotide triphosphate hydrolases"/>
    <property type="match status" value="1"/>
</dbReference>
<dbReference type="EMBL" id="WBNA01000343">
    <property type="protein sequence ID" value="NXD15934.1"/>
    <property type="molecule type" value="Genomic_DNA"/>
</dbReference>
<protein>
    <submittedName>
        <fullName evidence="7">NWD1 protein</fullName>
    </submittedName>
</protein>
<dbReference type="Pfam" id="PF13191">
    <property type="entry name" value="AAA_16"/>
    <property type="match status" value="1"/>
</dbReference>
<feature type="non-terminal residue" evidence="7">
    <location>
        <position position="1"/>
    </location>
</feature>
<feature type="repeat" description="WD" evidence="3">
    <location>
        <begin position="840"/>
        <end position="881"/>
    </location>
</feature>
<evidence type="ECO:0000256" key="4">
    <source>
        <dbReference type="SAM" id="MobiDB-lite"/>
    </source>
</evidence>
<keyword evidence="1 3" id="KW-0853">WD repeat</keyword>
<accession>A0A851THE5</accession>
<dbReference type="Gene3D" id="2.130.10.10">
    <property type="entry name" value="YVTN repeat-like/Quinoprotein amine dehydrogenase"/>
    <property type="match status" value="3"/>
</dbReference>
<dbReference type="PROSITE" id="PS50294">
    <property type="entry name" value="WD_REPEATS_REGION"/>
    <property type="match status" value="1"/>
</dbReference>
<feature type="repeat" description="WD" evidence="3">
    <location>
        <begin position="1357"/>
        <end position="1398"/>
    </location>
</feature>
<evidence type="ECO:0000259" key="5">
    <source>
        <dbReference type="Pfam" id="PF13191"/>
    </source>
</evidence>
<dbReference type="PROSITE" id="PS00678">
    <property type="entry name" value="WD_REPEATS_1"/>
    <property type="match status" value="3"/>
</dbReference>
<dbReference type="InterPro" id="IPR019775">
    <property type="entry name" value="WD40_repeat_CS"/>
</dbReference>
<evidence type="ECO:0000313" key="8">
    <source>
        <dbReference type="Proteomes" id="UP000661971"/>
    </source>
</evidence>